<evidence type="ECO:0000256" key="1">
    <source>
        <dbReference type="SAM" id="MobiDB-lite"/>
    </source>
</evidence>
<gene>
    <name evidence="2" type="ORF">BLNAU_8245</name>
</gene>
<reference evidence="2 3" key="1">
    <citation type="journal article" date="2022" name="bioRxiv">
        <title>Genomics of Preaxostyla Flagellates Illuminates Evolutionary Transitions and the Path Towards Mitochondrial Loss.</title>
        <authorList>
            <person name="Novak L.V.F."/>
            <person name="Treitli S.C."/>
            <person name="Pyrih J."/>
            <person name="Halakuc P."/>
            <person name="Pipaliya S.V."/>
            <person name="Vacek V."/>
            <person name="Brzon O."/>
            <person name="Soukal P."/>
            <person name="Eme L."/>
            <person name="Dacks J.B."/>
            <person name="Karnkowska A."/>
            <person name="Elias M."/>
            <person name="Hampl V."/>
        </authorList>
    </citation>
    <scope>NUCLEOTIDE SEQUENCE [LARGE SCALE GENOMIC DNA]</scope>
    <source>
        <strain evidence="2">NAU3</strain>
        <tissue evidence="2">Gut</tissue>
    </source>
</reference>
<protein>
    <submittedName>
        <fullName evidence="2">Uncharacterized protein</fullName>
    </submittedName>
</protein>
<dbReference type="EMBL" id="JARBJD010000052">
    <property type="protein sequence ID" value="KAK2956792.1"/>
    <property type="molecule type" value="Genomic_DNA"/>
</dbReference>
<name>A0ABQ9XZ56_9EUKA</name>
<dbReference type="Proteomes" id="UP001281761">
    <property type="component" value="Unassembled WGS sequence"/>
</dbReference>
<evidence type="ECO:0000313" key="2">
    <source>
        <dbReference type="EMBL" id="KAK2956792.1"/>
    </source>
</evidence>
<accession>A0ABQ9XZ56</accession>
<feature type="region of interest" description="Disordered" evidence="1">
    <location>
        <begin position="441"/>
        <end position="472"/>
    </location>
</feature>
<feature type="compositionally biased region" description="Polar residues" evidence="1">
    <location>
        <begin position="453"/>
        <end position="472"/>
    </location>
</feature>
<evidence type="ECO:0000313" key="3">
    <source>
        <dbReference type="Proteomes" id="UP001281761"/>
    </source>
</evidence>
<organism evidence="2 3">
    <name type="scientific">Blattamonas nauphoetae</name>
    <dbReference type="NCBI Taxonomy" id="2049346"/>
    <lineage>
        <taxon>Eukaryota</taxon>
        <taxon>Metamonada</taxon>
        <taxon>Preaxostyla</taxon>
        <taxon>Oxymonadida</taxon>
        <taxon>Blattamonas</taxon>
    </lineage>
</organism>
<proteinExistence type="predicted"/>
<keyword evidence="3" id="KW-1185">Reference proteome</keyword>
<comment type="caution">
    <text evidence="2">The sequence shown here is derived from an EMBL/GenBank/DDBJ whole genome shotgun (WGS) entry which is preliminary data.</text>
</comment>
<sequence>MSCIGSMLVLRGITFLRTGKQPNIRNSSPPLVVTTLARLSLNPQFRIAFHSLRAFYRVVERDRPALTLLPSPIFPSSSPHPQYSGLSFLAALTKKLPTVFSEIQRILPTDPSHHPKYIQLTNTDVDSKIVRELLLFVKESLTTILTITSTIDTLIASLPSDSSQTTPGGSEVDTQMAESLTDLRIDCNNFLCNAWDFVKNVAYQITDPHKPYFQTIILDDPSFSDLILSSIKLTHQAIRFNVLTTIMSIIVHFRSMRDTFLTANLVKRMFETVDFVSLPFSESNTLFELTKIILGMLTPIGSAKTCFEKFPLIRVSVFEPAKQFITFIFHNSEKLILNEELKSLLDRHLCEFHLSLKHLDLQSDEHNSELVSGIVKWNARWTIKMGKDDPFRPAFESILSRTCEWKRNKAEQQKRQEIGWDLIPDLIEFVMDNMKSSLSSLSPPDSLIHPLPRQTTVKSPRTPLESMSNTQESESLNELRERWIDDISHAPKRHCDDTRSLLTRTGSLQITCYKTLFSVSETHLYLTQFIVLMLESTVDEEFMEHYRIIRASIFEPAKPYITFMFHNWDRLPLDQPLGREDHENAVCLLHCHIKNIEIKFEEHEPALVSVIVKWEVRTMVTLENEDHDSDSESKGGRYIRVNESPFIGQISTAINK</sequence>
<feature type="compositionally biased region" description="Low complexity" evidence="1">
    <location>
        <begin position="441"/>
        <end position="452"/>
    </location>
</feature>